<sequence>MGIGTATYWPYFRGRLIFKGRNDSNLPCPEASYRTCIQFICQMHTVKVENRFCIECPVTNEEYITNSSVPIGLTAINRSLQNREK</sequence>
<dbReference type="Proteomes" id="UP000054805">
    <property type="component" value="Unassembled WGS sequence"/>
</dbReference>
<dbReference type="AlphaFoldDB" id="A0A0V1IJN9"/>
<dbReference type="EMBL" id="JYDS01000155">
    <property type="protein sequence ID" value="KRZ23066.1"/>
    <property type="molecule type" value="Genomic_DNA"/>
</dbReference>
<evidence type="ECO:0000313" key="1">
    <source>
        <dbReference type="EMBL" id="KRZ23066.1"/>
    </source>
</evidence>
<proteinExistence type="predicted"/>
<evidence type="ECO:0000313" key="2">
    <source>
        <dbReference type="Proteomes" id="UP000054805"/>
    </source>
</evidence>
<keyword evidence="2" id="KW-1185">Reference proteome</keyword>
<accession>A0A0V1IJN9</accession>
<name>A0A0V1IJN9_TRIPS</name>
<protein>
    <submittedName>
        <fullName evidence="1">Uncharacterized protein</fullName>
    </submittedName>
</protein>
<organism evidence="1 2">
    <name type="scientific">Trichinella pseudospiralis</name>
    <name type="common">Parasitic roundworm</name>
    <dbReference type="NCBI Taxonomy" id="6337"/>
    <lineage>
        <taxon>Eukaryota</taxon>
        <taxon>Metazoa</taxon>
        <taxon>Ecdysozoa</taxon>
        <taxon>Nematoda</taxon>
        <taxon>Enoplea</taxon>
        <taxon>Dorylaimia</taxon>
        <taxon>Trichinellida</taxon>
        <taxon>Trichinellidae</taxon>
        <taxon>Trichinella</taxon>
    </lineage>
</organism>
<gene>
    <name evidence="1" type="ORF">T4B_4697</name>
</gene>
<comment type="caution">
    <text evidence="1">The sequence shown here is derived from an EMBL/GenBank/DDBJ whole genome shotgun (WGS) entry which is preliminary data.</text>
</comment>
<reference evidence="1 2" key="1">
    <citation type="submission" date="2015-01" db="EMBL/GenBank/DDBJ databases">
        <title>Evolution of Trichinella species and genotypes.</title>
        <authorList>
            <person name="Korhonen P.K."/>
            <person name="Edoardo P."/>
            <person name="Giuseppe L.R."/>
            <person name="Gasser R.B."/>
        </authorList>
    </citation>
    <scope>NUCLEOTIDE SEQUENCE [LARGE SCALE GENOMIC DNA]</scope>
    <source>
        <strain evidence="1">ISS588</strain>
    </source>
</reference>